<dbReference type="InterPro" id="IPR011600">
    <property type="entry name" value="Pept_C14_caspase"/>
</dbReference>
<evidence type="ECO:0000313" key="4">
    <source>
        <dbReference type="EMBL" id="KAK4141619.1"/>
    </source>
</evidence>
<organism evidence="4 5">
    <name type="scientific">Dichotomopilus funicola</name>
    <dbReference type="NCBI Taxonomy" id="1934379"/>
    <lineage>
        <taxon>Eukaryota</taxon>
        <taxon>Fungi</taxon>
        <taxon>Dikarya</taxon>
        <taxon>Ascomycota</taxon>
        <taxon>Pezizomycotina</taxon>
        <taxon>Sordariomycetes</taxon>
        <taxon>Sordariomycetidae</taxon>
        <taxon>Sordariales</taxon>
        <taxon>Chaetomiaceae</taxon>
        <taxon>Dichotomopilus</taxon>
    </lineage>
</organism>
<evidence type="ECO:0000256" key="2">
    <source>
        <dbReference type="SAM" id="MobiDB-lite"/>
    </source>
</evidence>
<feature type="compositionally biased region" description="Acidic residues" evidence="2">
    <location>
        <begin position="208"/>
        <end position="217"/>
    </location>
</feature>
<dbReference type="AlphaFoldDB" id="A0AAN6UZ98"/>
<gene>
    <name evidence="4" type="ORF">C8A04DRAFT_13948</name>
</gene>
<dbReference type="PANTHER" id="PTHR48104:SF30">
    <property type="entry name" value="METACASPASE-1"/>
    <property type="match status" value="1"/>
</dbReference>
<name>A0AAN6UZ98_9PEZI</name>
<dbReference type="Pfam" id="PF00656">
    <property type="entry name" value="Peptidase_C14"/>
    <property type="match status" value="1"/>
</dbReference>
<protein>
    <submittedName>
        <fullName evidence="4">Caspase domain-containing protein</fullName>
    </submittedName>
</protein>
<comment type="similarity">
    <text evidence="1">Belongs to the peptidase C14B family.</text>
</comment>
<dbReference type="Proteomes" id="UP001302676">
    <property type="component" value="Unassembled WGS sequence"/>
</dbReference>
<feature type="region of interest" description="Disordered" evidence="2">
    <location>
        <begin position="183"/>
        <end position="222"/>
    </location>
</feature>
<evidence type="ECO:0000259" key="3">
    <source>
        <dbReference type="Pfam" id="PF00656"/>
    </source>
</evidence>
<feature type="domain" description="Peptidase C14 caspase" evidence="3">
    <location>
        <begin position="9"/>
        <end position="290"/>
    </location>
</feature>
<evidence type="ECO:0000256" key="1">
    <source>
        <dbReference type="ARBA" id="ARBA00009005"/>
    </source>
</evidence>
<dbReference type="InterPro" id="IPR050452">
    <property type="entry name" value="Metacaspase"/>
</dbReference>
<reference evidence="4" key="2">
    <citation type="submission" date="2023-05" db="EMBL/GenBank/DDBJ databases">
        <authorList>
            <consortium name="Lawrence Berkeley National Laboratory"/>
            <person name="Steindorff A."/>
            <person name="Hensen N."/>
            <person name="Bonometti L."/>
            <person name="Westerberg I."/>
            <person name="Brannstrom I.O."/>
            <person name="Guillou S."/>
            <person name="Cros-Aarteil S."/>
            <person name="Calhoun S."/>
            <person name="Haridas S."/>
            <person name="Kuo A."/>
            <person name="Mondo S."/>
            <person name="Pangilinan J."/>
            <person name="Riley R."/>
            <person name="Labutti K."/>
            <person name="Andreopoulos B."/>
            <person name="Lipzen A."/>
            <person name="Chen C."/>
            <person name="Yanf M."/>
            <person name="Daum C."/>
            <person name="Ng V."/>
            <person name="Clum A."/>
            <person name="Ohm R."/>
            <person name="Martin F."/>
            <person name="Silar P."/>
            <person name="Natvig D."/>
            <person name="Lalanne C."/>
            <person name="Gautier V."/>
            <person name="Ament-Velasquez S.L."/>
            <person name="Kruys A."/>
            <person name="Hutchinson M.I."/>
            <person name="Powell A.J."/>
            <person name="Barry K."/>
            <person name="Miller A.N."/>
            <person name="Grigoriev I.V."/>
            <person name="Debuchy R."/>
            <person name="Gladieux P."/>
            <person name="Thoren M.H."/>
            <person name="Johannesson H."/>
        </authorList>
    </citation>
    <scope>NUCLEOTIDE SEQUENCE</scope>
    <source>
        <strain evidence="4">CBS 141.50</strain>
    </source>
</reference>
<dbReference type="EMBL" id="MU853609">
    <property type="protein sequence ID" value="KAK4141619.1"/>
    <property type="molecule type" value="Genomic_DNA"/>
</dbReference>
<proteinExistence type="inferred from homology"/>
<dbReference type="GeneID" id="87814521"/>
<keyword evidence="5" id="KW-1185">Reference proteome</keyword>
<evidence type="ECO:0000313" key="5">
    <source>
        <dbReference type="Proteomes" id="UP001302676"/>
    </source>
</evidence>
<dbReference type="PANTHER" id="PTHR48104">
    <property type="entry name" value="METACASPASE-4"/>
    <property type="match status" value="1"/>
</dbReference>
<dbReference type="GO" id="GO:0006508">
    <property type="term" value="P:proteolysis"/>
    <property type="evidence" value="ECO:0007669"/>
    <property type="project" value="InterPro"/>
</dbReference>
<dbReference type="Gene3D" id="3.40.50.1460">
    <property type="match status" value="1"/>
</dbReference>
<reference evidence="4" key="1">
    <citation type="journal article" date="2023" name="Mol. Phylogenet. Evol.">
        <title>Genome-scale phylogeny and comparative genomics of the fungal order Sordariales.</title>
        <authorList>
            <person name="Hensen N."/>
            <person name="Bonometti L."/>
            <person name="Westerberg I."/>
            <person name="Brannstrom I.O."/>
            <person name="Guillou S."/>
            <person name="Cros-Aarteil S."/>
            <person name="Calhoun S."/>
            <person name="Haridas S."/>
            <person name="Kuo A."/>
            <person name="Mondo S."/>
            <person name="Pangilinan J."/>
            <person name="Riley R."/>
            <person name="LaButti K."/>
            <person name="Andreopoulos B."/>
            <person name="Lipzen A."/>
            <person name="Chen C."/>
            <person name="Yan M."/>
            <person name="Daum C."/>
            <person name="Ng V."/>
            <person name="Clum A."/>
            <person name="Steindorff A."/>
            <person name="Ohm R.A."/>
            <person name="Martin F."/>
            <person name="Silar P."/>
            <person name="Natvig D.O."/>
            <person name="Lalanne C."/>
            <person name="Gautier V."/>
            <person name="Ament-Velasquez S.L."/>
            <person name="Kruys A."/>
            <person name="Hutchinson M.I."/>
            <person name="Powell A.J."/>
            <person name="Barry K."/>
            <person name="Miller A.N."/>
            <person name="Grigoriev I.V."/>
            <person name="Debuchy R."/>
            <person name="Gladieux P."/>
            <person name="Hiltunen Thoren M."/>
            <person name="Johannesson H."/>
        </authorList>
    </citation>
    <scope>NUCLEOTIDE SEQUENCE</scope>
    <source>
        <strain evidence="4">CBS 141.50</strain>
    </source>
</reference>
<sequence>MAEKSNKGRKSALLIGINKYNSPALTNLRGSLSDVETTESFLTKVAGIPPNNITKLISPPNSPNDRLPNFKNIESAFKTLAHDAQPGDFIYIHYSGHGTRLETIFADLKSQHTDYDECLVLARRDGKLDHLRDVEIAFLLKQIADKGATVTFVLDCCHSGGATRGDDEEECGVVRGSGEIPDDNFFDLNRKPIQSVEDPEDARGQYPDDSDDDDDDDAGRGGSVVEHWLTASKGINFLAACQPKQKAQEVPRRANVRRGLFTDCLARVIEQNKGADRLRRLSCDVVSNLVAHTLKTHEQRSKSREQDVVFGGQGDRHIFGVESVEDPPVVVTGVERLGSGGLEVGLTAGVAHGVCLDDIFAIYPSDRPLATLADYTAPLATCSVTKVTDLADFTCKAHIQSNSTSLELVRVGCVAVSLCSILKDHVLQPKGVWVSAVAVENDTAERPDPADVQKIRACISRGESKLLELKDDASEAFFKVLVQADGSSTIFFTPYQAEAKVVVTGPEPKDVLSHLDHLTVFYNLFNLSTDNVAQQERGLTVRKIGYLNEGVKVPELRGFPLKSPLPLDAGLEPLPPNTINIREGCSVGIEVHNRSQENLYIEILNLEPSWQVMRTYPMPGNSLILTPPNEGARFYLKMSLSDRVSGAHQPDMFDRFVVLATSRNRLNFPRNVLPALGKKLRPVLEPDDGDGERAGAGVAQPRPMWFVQQLDVRMAVKGVIEPTT</sequence>
<dbReference type="RefSeq" id="XP_062634990.1">
    <property type="nucleotide sequence ID" value="XM_062777908.1"/>
</dbReference>
<comment type="caution">
    <text evidence="4">The sequence shown here is derived from an EMBL/GenBank/DDBJ whole genome shotgun (WGS) entry which is preliminary data.</text>
</comment>
<dbReference type="GO" id="GO:0004197">
    <property type="term" value="F:cysteine-type endopeptidase activity"/>
    <property type="evidence" value="ECO:0007669"/>
    <property type="project" value="InterPro"/>
</dbReference>
<accession>A0AAN6UZ98</accession>
<dbReference type="GO" id="GO:0005737">
    <property type="term" value="C:cytoplasm"/>
    <property type="evidence" value="ECO:0007669"/>
    <property type="project" value="TreeGrafter"/>
</dbReference>